<reference evidence="2" key="1">
    <citation type="submission" date="2018-02" db="EMBL/GenBank/DDBJ databases">
        <authorList>
            <person name="Cohen D.B."/>
            <person name="Kent A.D."/>
        </authorList>
    </citation>
    <scope>NUCLEOTIDE SEQUENCE</scope>
</reference>
<evidence type="ECO:0008006" key="3">
    <source>
        <dbReference type="Google" id="ProtNLM"/>
    </source>
</evidence>
<evidence type="ECO:0000313" key="2">
    <source>
        <dbReference type="EMBL" id="SPD26327.1"/>
    </source>
</evidence>
<dbReference type="AlphaFoldDB" id="A0A2N9IKZ8"/>
<evidence type="ECO:0000256" key="1">
    <source>
        <dbReference type="SAM" id="MobiDB-lite"/>
    </source>
</evidence>
<sequence>MALSSSHTPSILTTTQTSSPSLPTFLSLHQPHFLQTKPITTHKLSSSAPPEKWRARVSFFPAFLNKRKDAKTLKEEILEAIAPLDRGADATFEDQERVDQVGLYML</sequence>
<name>A0A2N9IKZ8_FAGSY</name>
<accession>A0A2N9IKZ8</accession>
<proteinExistence type="predicted"/>
<protein>
    <recommendedName>
        <fullName evidence="3">Plastid lipid-associated protein/fibrillin conserved domain-containing protein</fullName>
    </recommendedName>
</protein>
<feature type="region of interest" description="Disordered" evidence="1">
    <location>
        <begin position="1"/>
        <end position="21"/>
    </location>
</feature>
<dbReference type="EMBL" id="OIVN01006152">
    <property type="protein sequence ID" value="SPD26327.1"/>
    <property type="molecule type" value="Genomic_DNA"/>
</dbReference>
<organism evidence="2">
    <name type="scientific">Fagus sylvatica</name>
    <name type="common">Beechnut</name>
    <dbReference type="NCBI Taxonomy" id="28930"/>
    <lineage>
        <taxon>Eukaryota</taxon>
        <taxon>Viridiplantae</taxon>
        <taxon>Streptophyta</taxon>
        <taxon>Embryophyta</taxon>
        <taxon>Tracheophyta</taxon>
        <taxon>Spermatophyta</taxon>
        <taxon>Magnoliopsida</taxon>
        <taxon>eudicotyledons</taxon>
        <taxon>Gunneridae</taxon>
        <taxon>Pentapetalae</taxon>
        <taxon>rosids</taxon>
        <taxon>fabids</taxon>
        <taxon>Fagales</taxon>
        <taxon>Fagaceae</taxon>
        <taxon>Fagus</taxon>
    </lineage>
</organism>
<gene>
    <name evidence="2" type="ORF">FSB_LOCUS54209</name>
</gene>